<evidence type="ECO:0000313" key="2">
    <source>
        <dbReference type="Proteomes" id="UP000366051"/>
    </source>
</evidence>
<dbReference type="Proteomes" id="UP000366051">
    <property type="component" value="Chromosome"/>
</dbReference>
<protein>
    <submittedName>
        <fullName evidence="1">Flagellar domain protein</fullName>
    </submittedName>
</protein>
<dbReference type="NCBIfam" id="TIGR03826">
    <property type="entry name" value="YvyF"/>
    <property type="match status" value="1"/>
</dbReference>
<keyword evidence="2" id="KW-1185">Reference proteome</keyword>
<keyword evidence="1" id="KW-0969">Cilium</keyword>
<dbReference type="KEGG" id="hcv:FTV88_1332"/>
<gene>
    <name evidence="1" type="primary">yvyF</name>
    <name evidence="1" type="ORF">FTV88_1332</name>
</gene>
<dbReference type="EMBL" id="CP045875">
    <property type="protein sequence ID" value="QGG47479.1"/>
    <property type="molecule type" value="Genomic_DNA"/>
</dbReference>
<organism evidence="1 2">
    <name type="scientific">Heliorestis convoluta</name>
    <dbReference type="NCBI Taxonomy" id="356322"/>
    <lineage>
        <taxon>Bacteria</taxon>
        <taxon>Bacillati</taxon>
        <taxon>Bacillota</taxon>
        <taxon>Clostridia</taxon>
        <taxon>Eubacteriales</taxon>
        <taxon>Heliobacteriaceae</taxon>
        <taxon>Heliorestis</taxon>
    </lineage>
</organism>
<dbReference type="AlphaFoldDB" id="A0A5Q2N112"/>
<accession>A0A5Q2N112</accession>
<keyword evidence="1" id="KW-0282">Flagellum</keyword>
<name>A0A5Q2N112_9FIRM</name>
<proteinExistence type="predicted"/>
<keyword evidence="1" id="KW-0966">Cell projection</keyword>
<reference evidence="2" key="1">
    <citation type="submission" date="2019-11" db="EMBL/GenBank/DDBJ databases">
        <title>Genome sequence of Heliorestis convoluta strain HH, an alkaliphilic and minimalistic phototrophic bacterium from a soda lake in Egypt.</title>
        <authorList>
            <person name="Dewey E.D."/>
            <person name="Stokes L.M."/>
            <person name="Burchell B.M."/>
            <person name="Shaffer K.N."/>
            <person name="Huntington A.M."/>
            <person name="Baker J.M."/>
            <person name="Nadendla S."/>
            <person name="Giglio M.G."/>
            <person name="Touchman J.W."/>
            <person name="Blankenship R.E."/>
            <person name="Madigan M.T."/>
            <person name="Sattley W.M."/>
        </authorList>
    </citation>
    <scope>NUCLEOTIDE SEQUENCE [LARGE SCALE GENOMIC DNA]</scope>
    <source>
        <strain evidence="2">HH</strain>
    </source>
</reference>
<dbReference type="InterPro" id="IPR022258">
    <property type="entry name" value="Flagellar_operon_YvyF"/>
</dbReference>
<evidence type="ECO:0000313" key="1">
    <source>
        <dbReference type="EMBL" id="QGG47479.1"/>
    </source>
</evidence>
<sequence>MQCLYRRKISILLPTIFYKGYNKEKAEVKARLARWGGIMNVKNCPRCDRIFVRQPGARNLCPTCTREEEDQYEVVRTYLRKYPGATVIEVVTATGVEETLIAKFIKEGRLEASSSLQVAWPCERCGTPIRQGNLCGNCQEELAEELRKAAGTLQEAGQKSNVRNRRDRVFTADKDKKM</sequence>